<dbReference type="InterPro" id="IPR018062">
    <property type="entry name" value="HTH_AraC-typ_CS"/>
</dbReference>
<evidence type="ECO:0000259" key="4">
    <source>
        <dbReference type="PROSITE" id="PS01124"/>
    </source>
</evidence>
<dbReference type="PANTHER" id="PTHR43280">
    <property type="entry name" value="ARAC-FAMILY TRANSCRIPTIONAL REGULATOR"/>
    <property type="match status" value="1"/>
</dbReference>
<keyword evidence="1" id="KW-0805">Transcription regulation</keyword>
<evidence type="ECO:0000256" key="2">
    <source>
        <dbReference type="ARBA" id="ARBA00023125"/>
    </source>
</evidence>
<evidence type="ECO:0000256" key="1">
    <source>
        <dbReference type="ARBA" id="ARBA00023015"/>
    </source>
</evidence>
<dbReference type="InterPro" id="IPR003313">
    <property type="entry name" value="AraC-bd"/>
</dbReference>
<dbReference type="PROSITE" id="PS00041">
    <property type="entry name" value="HTH_ARAC_FAMILY_1"/>
    <property type="match status" value="1"/>
</dbReference>
<dbReference type="Pfam" id="PF02311">
    <property type="entry name" value="AraC_binding"/>
    <property type="match status" value="1"/>
</dbReference>
<sequence length="271" mass="31950">MEVHFNLLDDFNPFSIESIGYKWEQEMVIREEGYPYYHWLQTEEGLGEVTIEQQKIRLKPSEGILIAPFVSHYYEAISAKGWKTNFLTINGTFAPSIAKILGTDSFYLANDCPDFSYSEWTKRMLSHIKNENKNSIHQKLSIDVYTFLLNIRDHGLHRTFQTNDLYHQYISPSIQWIQSNYREKCAIADLAKSLFISPQYLNKLFRRFIGVSVYQYVLAYRIKMAKEILVTNRDLKIKDITFLTGFNDTSHFVATFKKETGYTPKEFRTFY</sequence>
<reference evidence="5 6" key="1">
    <citation type="submission" date="2020-04" db="EMBL/GenBank/DDBJ databases">
        <title>Bacillus sp. UniB3 isolated from commercial digestive syrup.</title>
        <authorList>
            <person name="Thorat V."/>
            <person name="Kirdat K."/>
            <person name="Tiwarekar B."/>
            <person name="Yadav A."/>
        </authorList>
    </citation>
    <scope>NUCLEOTIDE SEQUENCE [LARGE SCALE GENOMIC DNA]</scope>
    <source>
        <strain evidence="5 6">UniB3</strain>
    </source>
</reference>
<feature type="domain" description="HTH araC/xylS-type" evidence="4">
    <location>
        <begin position="171"/>
        <end position="270"/>
    </location>
</feature>
<dbReference type="GO" id="GO:0043565">
    <property type="term" value="F:sequence-specific DNA binding"/>
    <property type="evidence" value="ECO:0007669"/>
    <property type="project" value="InterPro"/>
</dbReference>
<organism evidence="5 6">
    <name type="scientific">Niallia alba</name>
    <dbReference type="NCBI Taxonomy" id="2729105"/>
    <lineage>
        <taxon>Bacteria</taxon>
        <taxon>Bacillati</taxon>
        <taxon>Bacillota</taxon>
        <taxon>Bacilli</taxon>
        <taxon>Bacillales</taxon>
        <taxon>Bacillaceae</taxon>
        <taxon>Niallia</taxon>
    </lineage>
</organism>
<name>A0A7Y0PL55_9BACI</name>
<keyword evidence="6" id="KW-1185">Reference proteome</keyword>
<comment type="caution">
    <text evidence="5">The sequence shown here is derived from an EMBL/GenBank/DDBJ whole genome shotgun (WGS) entry which is preliminary data.</text>
</comment>
<dbReference type="GO" id="GO:0003700">
    <property type="term" value="F:DNA-binding transcription factor activity"/>
    <property type="evidence" value="ECO:0007669"/>
    <property type="project" value="InterPro"/>
</dbReference>
<dbReference type="AlphaFoldDB" id="A0A7Y0PL55"/>
<evidence type="ECO:0000313" key="5">
    <source>
        <dbReference type="EMBL" id="NMO76385.1"/>
    </source>
</evidence>
<accession>A0A7Y0PL55</accession>
<dbReference type="InterPro" id="IPR009057">
    <property type="entry name" value="Homeodomain-like_sf"/>
</dbReference>
<dbReference type="PROSITE" id="PS01124">
    <property type="entry name" value="HTH_ARAC_FAMILY_2"/>
    <property type="match status" value="1"/>
</dbReference>
<dbReference type="InterPro" id="IPR018060">
    <property type="entry name" value="HTH_AraC"/>
</dbReference>
<keyword evidence="3" id="KW-0804">Transcription</keyword>
<dbReference type="InterPro" id="IPR037923">
    <property type="entry name" value="HTH-like"/>
</dbReference>
<dbReference type="PRINTS" id="PR00032">
    <property type="entry name" value="HTHARAC"/>
</dbReference>
<dbReference type="SMART" id="SM00342">
    <property type="entry name" value="HTH_ARAC"/>
    <property type="match status" value="1"/>
</dbReference>
<dbReference type="Gene3D" id="1.10.10.60">
    <property type="entry name" value="Homeodomain-like"/>
    <property type="match status" value="2"/>
</dbReference>
<evidence type="ECO:0000256" key="3">
    <source>
        <dbReference type="ARBA" id="ARBA00023163"/>
    </source>
</evidence>
<dbReference type="EMBL" id="JABBPK010000001">
    <property type="protein sequence ID" value="NMO76385.1"/>
    <property type="molecule type" value="Genomic_DNA"/>
</dbReference>
<proteinExistence type="predicted"/>
<dbReference type="InterPro" id="IPR020449">
    <property type="entry name" value="Tscrpt_reg_AraC-type_HTH"/>
</dbReference>
<gene>
    <name evidence="5" type="ORF">HHU08_05085</name>
</gene>
<keyword evidence="2" id="KW-0238">DNA-binding</keyword>
<dbReference type="PANTHER" id="PTHR43280:SF34">
    <property type="entry name" value="ARAC-FAMILY TRANSCRIPTIONAL REGULATOR"/>
    <property type="match status" value="1"/>
</dbReference>
<dbReference type="Proteomes" id="UP000588491">
    <property type="component" value="Unassembled WGS sequence"/>
</dbReference>
<dbReference type="RefSeq" id="WP_169187952.1">
    <property type="nucleotide sequence ID" value="NZ_JABBPK010000001.1"/>
</dbReference>
<dbReference type="SUPFAM" id="SSF51215">
    <property type="entry name" value="Regulatory protein AraC"/>
    <property type="match status" value="1"/>
</dbReference>
<dbReference type="Pfam" id="PF12833">
    <property type="entry name" value="HTH_18"/>
    <property type="match status" value="1"/>
</dbReference>
<protein>
    <submittedName>
        <fullName evidence="5">AraC family transcriptional regulator</fullName>
    </submittedName>
</protein>
<dbReference type="SUPFAM" id="SSF46689">
    <property type="entry name" value="Homeodomain-like"/>
    <property type="match status" value="2"/>
</dbReference>
<evidence type="ECO:0000313" key="6">
    <source>
        <dbReference type="Proteomes" id="UP000588491"/>
    </source>
</evidence>